<feature type="domain" description="HipA-like C-terminal" evidence="4">
    <location>
        <begin position="474"/>
        <end position="692"/>
    </location>
</feature>
<gene>
    <name evidence="5" type="ORF">MTR_0724s0010</name>
</gene>
<evidence type="ECO:0000259" key="4">
    <source>
        <dbReference type="Pfam" id="PF07804"/>
    </source>
</evidence>
<feature type="non-terminal residue" evidence="5">
    <location>
        <position position="1"/>
    </location>
</feature>
<feature type="region of interest" description="Disordered" evidence="3">
    <location>
        <begin position="42"/>
        <end position="108"/>
    </location>
</feature>
<keyword evidence="7" id="KW-1185">Reference proteome</keyword>
<sequence length="702" mass="77233">MGAGCDRCACEQPASHHADAVPQCAAVARGCAGTAEARYSQGHQLPFVSRGRQHPGRHADQDAAHPDQHLGHPRRRHGRGAEGAAYGRPGRPGADPLPARRRSYRPRVGVVPDGVPGLDARAGARRAAAWRLRVPSDLAEHHELPEALPSARLRCSSRKPTFPACSGFFTHELQQSPSSQSAPPRSSKRREQGRAPVQHGVRPLRGPGSFAQPRGDLIDRIFDGKLLKSNILWLRCKTHYVGFKLQQTERGRQATLRAPAHRASGCGHDAVGSCRACRHRDQHRVEPGGRAQCRLRGRGPGGDGARPNQGARRPVPAKAGQHRGHSALREISQAPPYEEEVRRCLNNNEARQRGLELSLYTLPLEGPRLRRDFPVHQLQLPGPVYDALPDGWGMLLMDRMFRRRGLNTARIGALERLACIGSNAMGAMAFEPVAPEGEAPDVHIPLEQLAAEVQDVLHGEGGEFLQTLLRVGGSPQGARPKVLIYRDPQTGGLTTAATPGFEAWLVKFPARDEHAEVCAIEMVYAECLRRCGIETPDTQYFSLPNGLAAFASKRFDRHEGSRVPMQSLAAFTGADYRHAGSLDYLNFLRATRICTNDVREMRRAFERAVFNVAFNNRDDHPKNFAYVMAPNGQWRLAPAYDVTFCEGPGGYHQMDVMGEALEISRTHMLRFAEEAEVPQDVAGRMIDDICEVAGQFSDMAEN</sequence>
<evidence type="ECO:0000256" key="3">
    <source>
        <dbReference type="SAM" id="MobiDB-lite"/>
    </source>
</evidence>
<evidence type="ECO:0000313" key="6">
    <source>
        <dbReference type="EnsemblPlants" id="KEH15617"/>
    </source>
</evidence>
<protein>
    <submittedName>
        <fullName evidence="5">Toxin-antitoxin system, toxin component, HipA family protein</fullName>
    </submittedName>
</protein>
<dbReference type="AlphaFoldDB" id="A0A072TDY6"/>
<dbReference type="EMBL" id="KL403448">
    <property type="protein sequence ID" value="KEH15617.1"/>
    <property type="molecule type" value="Genomic_DNA"/>
</dbReference>
<dbReference type="EnsemblPlants" id="KEH15617">
    <property type="protein sequence ID" value="KEH15617"/>
    <property type="gene ID" value="MTR_0724s0010"/>
</dbReference>
<feature type="compositionally biased region" description="Low complexity" evidence="3">
    <location>
        <begin position="82"/>
        <end position="96"/>
    </location>
</feature>
<evidence type="ECO:0000313" key="7">
    <source>
        <dbReference type="Proteomes" id="UP000002051"/>
    </source>
</evidence>
<reference evidence="6" key="3">
    <citation type="submission" date="2015-06" db="UniProtKB">
        <authorList>
            <consortium name="EnsemblPlants"/>
        </authorList>
    </citation>
    <scope>IDENTIFICATION</scope>
    <source>
        <strain evidence="6">cv. Jemalong A17</strain>
    </source>
</reference>
<dbReference type="Proteomes" id="UP000002051">
    <property type="component" value="Unassembled WGS sequence"/>
</dbReference>
<dbReference type="GO" id="GO:0005829">
    <property type="term" value="C:cytosol"/>
    <property type="evidence" value="ECO:0000318"/>
    <property type="project" value="GO_Central"/>
</dbReference>
<keyword evidence="1" id="KW-0808">Transferase</keyword>
<organism evidence="5 7">
    <name type="scientific">Medicago truncatula</name>
    <name type="common">Barrel medic</name>
    <name type="synonym">Medicago tribuloides</name>
    <dbReference type="NCBI Taxonomy" id="3880"/>
    <lineage>
        <taxon>Eukaryota</taxon>
        <taxon>Viridiplantae</taxon>
        <taxon>Streptophyta</taxon>
        <taxon>Embryophyta</taxon>
        <taxon>Tracheophyta</taxon>
        <taxon>Spermatophyta</taxon>
        <taxon>Magnoliopsida</taxon>
        <taxon>eudicotyledons</taxon>
        <taxon>Gunneridae</taxon>
        <taxon>Pentapetalae</taxon>
        <taxon>rosids</taxon>
        <taxon>fabids</taxon>
        <taxon>Fabales</taxon>
        <taxon>Fabaceae</taxon>
        <taxon>Papilionoideae</taxon>
        <taxon>50 kb inversion clade</taxon>
        <taxon>NPAAA clade</taxon>
        <taxon>Hologalegina</taxon>
        <taxon>IRL clade</taxon>
        <taxon>Trifolieae</taxon>
        <taxon>Medicago</taxon>
    </lineage>
</organism>
<dbReference type="Pfam" id="PF07804">
    <property type="entry name" value="HipA_C"/>
    <property type="match status" value="1"/>
</dbReference>
<accession>A0A072TDY6</accession>
<reference evidence="5 7" key="2">
    <citation type="journal article" date="2014" name="BMC Genomics">
        <title>An improved genome release (version Mt4.0) for the model legume Medicago truncatula.</title>
        <authorList>
            <person name="Tang H."/>
            <person name="Krishnakumar V."/>
            <person name="Bidwell S."/>
            <person name="Rosen B."/>
            <person name="Chan A."/>
            <person name="Zhou S."/>
            <person name="Gentzbittel L."/>
            <person name="Childs K.L."/>
            <person name="Yandell M."/>
            <person name="Gundlach H."/>
            <person name="Mayer K.F."/>
            <person name="Schwartz D.C."/>
            <person name="Town C.D."/>
        </authorList>
    </citation>
    <scope>GENOME REANNOTATION</scope>
    <source>
        <strain evidence="5">A17</strain>
        <strain evidence="6 7">cv. Jemalong A17</strain>
    </source>
</reference>
<evidence type="ECO:0000313" key="5">
    <source>
        <dbReference type="EMBL" id="KEH15617.1"/>
    </source>
</evidence>
<feature type="region of interest" description="Disordered" evidence="3">
    <location>
        <begin position="169"/>
        <end position="210"/>
    </location>
</feature>
<dbReference type="PANTHER" id="PTHR37419">
    <property type="entry name" value="SERINE/THREONINE-PROTEIN KINASE TOXIN HIPA"/>
    <property type="match status" value="1"/>
</dbReference>
<dbReference type="InterPro" id="IPR052028">
    <property type="entry name" value="HipA_Ser/Thr_kinase"/>
</dbReference>
<dbReference type="InterPro" id="IPR012893">
    <property type="entry name" value="HipA-like_C"/>
</dbReference>
<evidence type="ECO:0000256" key="2">
    <source>
        <dbReference type="ARBA" id="ARBA00022777"/>
    </source>
</evidence>
<reference evidence="5 7" key="1">
    <citation type="journal article" date="2011" name="Nature">
        <title>The Medicago genome provides insight into the evolution of rhizobial symbioses.</title>
        <authorList>
            <person name="Young N.D."/>
            <person name="Debelle F."/>
            <person name="Oldroyd G.E."/>
            <person name="Geurts R."/>
            <person name="Cannon S.B."/>
            <person name="Udvardi M.K."/>
            <person name="Benedito V.A."/>
            <person name="Mayer K.F."/>
            <person name="Gouzy J."/>
            <person name="Schoof H."/>
            <person name="Van de Peer Y."/>
            <person name="Proost S."/>
            <person name="Cook D.R."/>
            <person name="Meyers B.C."/>
            <person name="Spannagl M."/>
            <person name="Cheung F."/>
            <person name="De Mita S."/>
            <person name="Krishnakumar V."/>
            <person name="Gundlach H."/>
            <person name="Zhou S."/>
            <person name="Mudge J."/>
            <person name="Bharti A.K."/>
            <person name="Murray J.D."/>
            <person name="Naoumkina M.A."/>
            <person name="Rosen B."/>
            <person name="Silverstein K.A."/>
            <person name="Tang H."/>
            <person name="Rombauts S."/>
            <person name="Zhao P.X."/>
            <person name="Zhou P."/>
            <person name="Barbe V."/>
            <person name="Bardou P."/>
            <person name="Bechner M."/>
            <person name="Bellec A."/>
            <person name="Berger A."/>
            <person name="Berges H."/>
            <person name="Bidwell S."/>
            <person name="Bisseling T."/>
            <person name="Choisne N."/>
            <person name="Couloux A."/>
            <person name="Denny R."/>
            <person name="Deshpande S."/>
            <person name="Dai X."/>
            <person name="Doyle J.J."/>
            <person name="Dudez A.M."/>
            <person name="Farmer A.D."/>
            <person name="Fouteau S."/>
            <person name="Franken C."/>
            <person name="Gibelin C."/>
            <person name="Gish J."/>
            <person name="Goldstein S."/>
            <person name="Gonzalez A.J."/>
            <person name="Green P.J."/>
            <person name="Hallab A."/>
            <person name="Hartog M."/>
            <person name="Hua A."/>
            <person name="Humphray S.J."/>
            <person name="Jeong D.H."/>
            <person name="Jing Y."/>
            <person name="Jocker A."/>
            <person name="Kenton S.M."/>
            <person name="Kim D.J."/>
            <person name="Klee K."/>
            <person name="Lai H."/>
            <person name="Lang C."/>
            <person name="Lin S."/>
            <person name="Macmil S.L."/>
            <person name="Magdelenat G."/>
            <person name="Matthews L."/>
            <person name="McCorrison J."/>
            <person name="Monaghan E.L."/>
            <person name="Mun J.H."/>
            <person name="Najar F.Z."/>
            <person name="Nicholson C."/>
            <person name="Noirot C."/>
            <person name="O'Bleness M."/>
            <person name="Paule C.R."/>
            <person name="Poulain J."/>
            <person name="Prion F."/>
            <person name="Qin B."/>
            <person name="Qu C."/>
            <person name="Retzel E.F."/>
            <person name="Riddle C."/>
            <person name="Sallet E."/>
            <person name="Samain S."/>
            <person name="Samson N."/>
            <person name="Sanders I."/>
            <person name="Saurat O."/>
            <person name="Scarpelli C."/>
            <person name="Schiex T."/>
            <person name="Segurens B."/>
            <person name="Severin A.J."/>
            <person name="Sherrier D.J."/>
            <person name="Shi R."/>
            <person name="Sims S."/>
            <person name="Singer S.R."/>
            <person name="Sinharoy S."/>
            <person name="Sterck L."/>
            <person name="Viollet A."/>
            <person name="Wang B.B."/>
            <person name="Wang K."/>
            <person name="Wang M."/>
            <person name="Wang X."/>
            <person name="Warfsmann J."/>
            <person name="Weissenbach J."/>
            <person name="White D.D."/>
            <person name="White J.D."/>
            <person name="Wiley G.B."/>
            <person name="Wincker P."/>
            <person name="Xing Y."/>
            <person name="Yang L."/>
            <person name="Yao Z."/>
            <person name="Ying F."/>
            <person name="Zhai J."/>
            <person name="Zhou L."/>
            <person name="Zuber A."/>
            <person name="Denarie J."/>
            <person name="Dixon R.A."/>
            <person name="May G.D."/>
            <person name="Schwartz D.C."/>
            <person name="Rogers J."/>
            <person name="Quetier F."/>
            <person name="Town C.D."/>
            <person name="Roe B.A."/>
        </authorList>
    </citation>
    <scope>NUCLEOTIDE SEQUENCE [LARGE SCALE GENOMIC DNA]</scope>
    <source>
        <strain evidence="5">A17</strain>
        <strain evidence="6 7">cv. Jemalong A17</strain>
    </source>
</reference>
<proteinExistence type="predicted"/>
<keyword evidence="2" id="KW-0418">Kinase</keyword>
<evidence type="ECO:0000256" key="1">
    <source>
        <dbReference type="ARBA" id="ARBA00022679"/>
    </source>
</evidence>
<dbReference type="PANTHER" id="PTHR37419:SF8">
    <property type="entry name" value="TOXIN YJJJ"/>
    <property type="match status" value="1"/>
</dbReference>
<dbReference type="HOGENOM" id="CLU_393112_0_0_1"/>
<feature type="compositionally biased region" description="Low complexity" evidence="3">
    <location>
        <begin position="174"/>
        <end position="185"/>
    </location>
</feature>
<feature type="region of interest" description="Disordered" evidence="3">
    <location>
        <begin position="286"/>
        <end position="326"/>
    </location>
</feature>
<dbReference type="GO" id="GO:0004674">
    <property type="term" value="F:protein serine/threonine kinase activity"/>
    <property type="evidence" value="ECO:0000318"/>
    <property type="project" value="GO_Central"/>
</dbReference>
<name>A0A072TDY6_MEDTR</name>
<feature type="compositionally biased region" description="Basic and acidic residues" evidence="3">
    <location>
        <begin position="57"/>
        <end position="70"/>
    </location>
</feature>